<evidence type="ECO:0000313" key="1">
    <source>
        <dbReference type="EMBL" id="CAB4149069.1"/>
    </source>
</evidence>
<organism evidence="1">
    <name type="scientific">uncultured Caudovirales phage</name>
    <dbReference type="NCBI Taxonomy" id="2100421"/>
    <lineage>
        <taxon>Viruses</taxon>
        <taxon>Duplodnaviria</taxon>
        <taxon>Heunggongvirae</taxon>
        <taxon>Uroviricota</taxon>
        <taxon>Caudoviricetes</taxon>
        <taxon>Peduoviridae</taxon>
        <taxon>Maltschvirus</taxon>
        <taxon>Maltschvirus maltsch</taxon>
    </lineage>
</organism>
<gene>
    <name evidence="1" type="ORF">UFOVP523_41</name>
</gene>
<dbReference type="EMBL" id="LR796502">
    <property type="protein sequence ID" value="CAB4149069.1"/>
    <property type="molecule type" value="Genomic_DNA"/>
</dbReference>
<protein>
    <submittedName>
        <fullName evidence="1">Uncharacterized protein</fullName>
    </submittedName>
</protein>
<proteinExistence type="predicted"/>
<accession>A0A6J5MZ78</accession>
<sequence length="61" mass="7279">MKRNISGIFIFEDKEPTCFEECREETQDKYLENLDKQMMMNLSKKLAKTINDITNQFDIQA</sequence>
<reference evidence="1" key="1">
    <citation type="submission" date="2020-04" db="EMBL/GenBank/DDBJ databases">
        <authorList>
            <person name="Chiriac C."/>
            <person name="Salcher M."/>
            <person name="Ghai R."/>
            <person name="Kavagutti S V."/>
        </authorList>
    </citation>
    <scope>NUCLEOTIDE SEQUENCE</scope>
</reference>
<name>A0A6J5MZ78_9CAUD</name>